<dbReference type="InterPro" id="IPR024061">
    <property type="entry name" value="NDT80_DNA-bd_dom"/>
</dbReference>
<dbReference type="OrthoDB" id="4087471at2759"/>
<organism evidence="5 6">
    <name type="scientific">Sugiyamaella lignohabitans</name>
    <dbReference type="NCBI Taxonomy" id="796027"/>
    <lineage>
        <taxon>Eukaryota</taxon>
        <taxon>Fungi</taxon>
        <taxon>Dikarya</taxon>
        <taxon>Ascomycota</taxon>
        <taxon>Saccharomycotina</taxon>
        <taxon>Dipodascomycetes</taxon>
        <taxon>Dipodascales</taxon>
        <taxon>Trichomonascaceae</taxon>
        <taxon>Sugiyamaella</taxon>
    </lineage>
</organism>
<evidence type="ECO:0000256" key="1">
    <source>
        <dbReference type="ARBA" id="ARBA00023125"/>
    </source>
</evidence>
<dbReference type="GO" id="GO:0000228">
    <property type="term" value="C:nuclear chromosome"/>
    <property type="evidence" value="ECO:0007669"/>
    <property type="project" value="TreeGrafter"/>
</dbReference>
<dbReference type="SUPFAM" id="SSF49417">
    <property type="entry name" value="p53-like transcription factors"/>
    <property type="match status" value="1"/>
</dbReference>
<dbReference type="KEGG" id="slb:AWJ20_2625"/>
<dbReference type="GO" id="GO:0003677">
    <property type="term" value="F:DNA binding"/>
    <property type="evidence" value="ECO:0007669"/>
    <property type="project" value="UniProtKB-KW"/>
</dbReference>
<sequence length="698" mass="75684">MHMGSPQMLSAEAQAFNRVPNQRLAQNSSQVSGHGQGQNQGQGHPQFQIPNQSQGQNQIQGRSGQITPIQGQSLSGTETTGGTFDQTGNAIDSPFQSFLSTLGESPNFMANSGLGNESKFFTPSPASLNIASPITTDQNNSQGQQTSSTNSGASTRPAIQIAYANTPPISQTQSINNSLLNPDQTKPAPTNDTQNASIYRGGTSVIANSSLDAANRRSDHMDEGIRQHLNSAKYLVFLPAHKETVLYDMRGNRTEIDLTVSLSGNFFLSEPHPSSSSANDNESSNGTANGADSGTASTTAGGGTNTPSIKQEPQANDAKSSPELSSNESPTSEKKDFKDLMKYDLTFYRRNLFHVSATVSNAHNAIYAGNSENPLLRSRILSLSLAVNVLDDKTPKQLLCCGPKSNFGANDPKAESQEPAVKLIYPKSSGYDEVVNWKRLQFRTATAHNGRKRLQNYFSVCVSVYAELENAQRVALVKSYSRPIVVRGRNPRFYQNRDNIFIPDGSASRGPFMGGMDRKLLSNTFKSEEAEEKPLSPMKSVNNNNTNQPAPQPSQERVGSVGSGTAKPVTVKQEQWNTSSDTSNTKASAAGTGALSLGEDDAHSDDSPGYVLKMNPADDGLSPKNKSGAQNRDIDYEYFPMPLNYWLPPVEVVYWPHSIHHPLKPLSNQPQGKQAQQLPIQSQLKSDRHPKRYFSAVD</sequence>
<dbReference type="GO" id="GO:0045944">
    <property type="term" value="P:positive regulation of transcription by RNA polymerase II"/>
    <property type="evidence" value="ECO:0007669"/>
    <property type="project" value="TreeGrafter"/>
</dbReference>
<feature type="region of interest" description="Disordered" evidence="3">
    <location>
        <begin position="170"/>
        <end position="197"/>
    </location>
</feature>
<name>A0A161HX95_9ASCO</name>
<feature type="compositionally biased region" description="Polar residues" evidence="3">
    <location>
        <begin position="49"/>
        <end position="98"/>
    </location>
</feature>
<feature type="region of interest" description="Disordered" evidence="3">
    <location>
        <begin position="270"/>
        <end position="335"/>
    </location>
</feature>
<reference evidence="5 6" key="1">
    <citation type="submission" date="2016-02" db="EMBL/GenBank/DDBJ databases">
        <title>Complete genome sequence and transcriptome regulation of the pentose utilising yeast Sugiyamaella lignohabitans.</title>
        <authorList>
            <person name="Bellasio M."/>
            <person name="Peymann A."/>
            <person name="Valli M."/>
            <person name="Sipitzky M."/>
            <person name="Graf A."/>
            <person name="Sauer M."/>
            <person name="Marx H."/>
            <person name="Mattanovich D."/>
        </authorList>
    </citation>
    <scope>NUCLEOTIDE SEQUENCE [LARGE SCALE GENOMIC DNA]</scope>
    <source>
        <strain evidence="5 6">CBS 10342</strain>
    </source>
</reference>
<evidence type="ECO:0000259" key="4">
    <source>
        <dbReference type="PROSITE" id="PS51517"/>
    </source>
</evidence>
<feature type="compositionally biased region" description="Low complexity" evidence="3">
    <location>
        <begin position="274"/>
        <end position="299"/>
    </location>
</feature>
<dbReference type="PANTHER" id="PTHR35144">
    <property type="entry name" value="MEIOSIS-SPECIFIC TRANSCRIPTION FACTOR NDT80"/>
    <property type="match status" value="1"/>
</dbReference>
<feature type="domain" description="NDT80" evidence="4">
    <location>
        <begin position="271"/>
        <end position="498"/>
    </location>
</feature>
<gene>
    <name evidence="5" type="ORF">AWJ20_2625</name>
</gene>
<keyword evidence="1 2" id="KW-0238">DNA-binding</keyword>
<proteinExistence type="predicted"/>
<feature type="compositionally biased region" description="Polar residues" evidence="3">
    <location>
        <begin position="124"/>
        <end position="134"/>
    </location>
</feature>
<dbReference type="InterPro" id="IPR008967">
    <property type="entry name" value="p53-like_TF_DNA-bd_sf"/>
</dbReference>
<dbReference type="Gene3D" id="2.60.40.1390">
    <property type="entry name" value="NDT80 DNA-binding domain"/>
    <property type="match status" value="1"/>
</dbReference>
<feature type="DNA-binding region" description="NDT80" evidence="2">
    <location>
        <begin position="271"/>
        <end position="498"/>
    </location>
</feature>
<feature type="compositionally biased region" description="Low complexity" evidence="3">
    <location>
        <begin position="587"/>
        <end position="597"/>
    </location>
</feature>
<evidence type="ECO:0000313" key="5">
    <source>
        <dbReference type="EMBL" id="ANB15006.1"/>
    </source>
</evidence>
<feature type="region of interest" description="Disordered" evidence="3">
    <location>
        <begin position="526"/>
        <end position="630"/>
    </location>
</feature>
<dbReference type="AlphaFoldDB" id="A0A161HX95"/>
<feature type="region of interest" description="Disordered" evidence="3">
    <location>
        <begin position="21"/>
        <end position="98"/>
    </location>
</feature>
<evidence type="ECO:0000256" key="2">
    <source>
        <dbReference type="PROSITE-ProRule" id="PRU00850"/>
    </source>
</evidence>
<protein>
    <recommendedName>
        <fullName evidence="4">NDT80 domain-containing protein</fullName>
    </recommendedName>
</protein>
<dbReference type="EMBL" id="CP014503">
    <property type="protein sequence ID" value="ANB15006.1"/>
    <property type="molecule type" value="Genomic_DNA"/>
</dbReference>
<dbReference type="InterPro" id="IPR037141">
    <property type="entry name" value="NDT80_DNA-bd_dom_sf"/>
</dbReference>
<dbReference type="InterPro" id="IPR052605">
    <property type="entry name" value="Fungal_trans_regulator"/>
</dbReference>
<feature type="compositionally biased region" description="Low complexity" evidence="3">
    <location>
        <begin position="542"/>
        <end position="555"/>
    </location>
</feature>
<dbReference type="GO" id="GO:0003700">
    <property type="term" value="F:DNA-binding transcription factor activity"/>
    <property type="evidence" value="ECO:0007669"/>
    <property type="project" value="UniProtKB-UniRule"/>
</dbReference>
<feature type="compositionally biased region" description="Low complexity" evidence="3">
    <location>
        <begin position="135"/>
        <end position="154"/>
    </location>
</feature>
<feature type="region of interest" description="Disordered" evidence="3">
    <location>
        <begin position="662"/>
        <end position="698"/>
    </location>
</feature>
<dbReference type="RefSeq" id="XP_018737483.1">
    <property type="nucleotide sequence ID" value="XM_018879580.1"/>
</dbReference>
<accession>A0A161HX95</accession>
<dbReference type="GO" id="GO:0051321">
    <property type="term" value="P:meiotic cell cycle"/>
    <property type="evidence" value="ECO:0007669"/>
    <property type="project" value="TreeGrafter"/>
</dbReference>
<dbReference type="Pfam" id="PF05224">
    <property type="entry name" value="NDT80_PhoG"/>
    <property type="match status" value="1"/>
</dbReference>
<keyword evidence="6" id="KW-1185">Reference proteome</keyword>
<dbReference type="PROSITE" id="PS51517">
    <property type="entry name" value="NDT80"/>
    <property type="match status" value="1"/>
</dbReference>
<feature type="compositionally biased region" description="Polar residues" evidence="3">
    <location>
        <begin position="572"/>
        <end position="586"/>
    </location>
</feature>
<dbReference type="Proteomes" id="UP000189580">
    <property type="component" value="Chromosome b"/>
</dbReference>
<dbReference type="GeneID" id="30034557"/>
<evidence type="ECO:0000256" key="3">
    <source>
        <dbReference type="SAM" id="MobiDB-lite"/>
    </source>
</evidence>
<evidence type="ECO:0000313" key="6">
    <source>
        <dbReference type="Proteomes" id="UP000189580"/>
    </source>
</evidence>
<feature type="compositionally biased region" description="Polar residues" evidence="3">
    <location>
        <begin position="666"/>
        <end position="684"/>
    </location>
</feature>
<dbReference type="PANTHER" id="PTHR35144:SF1">
    <property type="entry name" value="PROTEIN PACG"/>
    <property type="match status" value="1"/>
</dbReference>
<feature type="region of interest" description="Disordered" evidence="3">
    <location>
        <begin position="124"/>
        <end position="154"/>
    </location>
</feature>
<feature type="compositionally biased region" description="Polar residues" evidence="3">
    <location>
        <begin position="307"/>
        <end position="330"/>
    </location>
</feature>